<dbReference type="GO" id="GO:0003677">
    <property type="term" value="F:DNA binding"/>
    <property type="evidence" value="ECO:0007669"/>
    <property type="project" value="UniProtKB-KW"/>
</dbReference>
<dbReference type="InterPro" id="IPR050613">
    <property type="entry name" value="Sec_Metabolite_Reg"/>
</dbReference>
<keyword evidence="3" id="KW-0805">Transcription regulation</keyword>
<dbReference type="GeneID" id="55994993"/>
<dbReference type="OrthoDB" id="3989227at2759"/>
<dbReference type="SUPFAM" id="SSF57701">
    <property type="entry name" value="Zn2/Cys6 DNA-binding domain"/>
    <property type="match status" value="1"/>
</dbReference>
<sequence length="834" mass="94180">MSQAPFATFSGTGAEVHASSTAPSAAPTAKLRSCVTCRSRKVRCDKRSPCSNCRRANIACIVPSTDRPPRWARRLNNAVPATDPQVGQVMERLQTLESLVKELTSQLEQAQEEIAYSGSSEANRGREAGESLSPPTSEDNVQTKFGRLVLQDSNKSRYISSGFWSRVGYELDELKMQTSGLAGQDPDTSDDDVAAEKTTDQETTRTPSQRHAFFFGHNLVHSDINSTDFRPLPSQIPFLLDIFSENVNSLLQIVHMPTINRMVRGLRANDMTGFTPANEALMFSIYYSAIASMDTEDVMTNFGLPKADLIHKYRLGLEHALAKADFLNSPDLVLVQAFTLFLFLLRLDESPGFVWMMTGLAIRMAQSIGLHRDGTNFQNLKPYNIEMRRRVWWAVCMLDIRASENQGTDMTIANDSFDTKLPLNINDEDIKPDSEQPLTERDGITDIFFARLSYETCDIMRQMTTLVVKDGPSNLEKQSQMINELYQIVERNQSKYWTDSTSIAFDVTSICTRLVMAKMTLLIYHPTLFFSQSENDSDETRAKLFASAIEVAEYNHILNSEPRYRQWRWCYLTYTHWYSIVYLVIEISRRPWSPTVERAWVALHSSWLIPSKFYTDKNMRIWVPLRKLMSRANQHRNAELERLKNNPQAAKQAELEDRKIPVPSSPGPFPTGTDAVGIFQDRWRQLVNMSVYHNRPEAPDFALSSGITIHPNASSISGHIMPTTAPNTTPKSIYYSSNGNYDNQNLLAADIMNAEPVLNGCALLPGESIGIGTSNAQFPTLPQDWSYDQTMGDGFVAWPFVDTHSPADLDSDINWYNWIESAKAMEWEALNTLS</sequence>
<keyword evidence="10" id="KW-1185">Reference proteome</keyword>
<dbReference type="CDD" id="cd12148">
    <property type="entry name" value="fungal_TF_MHR"/>
    <property type="match status" value="1"/>
</dbReference>
<comment type="subcellular location">
    <subcellularLocation>
        <location evidence="1">Nucleus</location>
    </subcellularLocation>
</comment>
<keyword evidence="4" id="KW-0238">DNA-binding</keyword>
<feature type="compositionally biased region" description="Basic and acidic residues" evidence="7">
    <location>
        <begin position="194"/>
        <end position="203"/>
    </location>
</feature>
<dbReference type="AlphaFoldDB" id="A0A7H8R295"/>
<keyword evidence="6" id="KW-0539">Nucleus</keyword>
<dbReference type="SMART" id="SM00906">
    <property type="entry name" value="Fungal_trans"/>
    <property type="match status" value="1"/>
</dbReference>
<dbReference type="CDD" id="cd00067">
    <property type="entry name" value="GAL4"/>
    <property type="match status" value="1"/>
</dbReference>
<feature type="region of interest" description="Disordered" evidence="7">
    <location>
        <begin position="1"/>
        <end position="25"/>
    </location>
</feature>
<feature type="compositionally biased region" description="Polar residues" evidence="7">
    <location>
        <begin position="1"/>
        <end position="11"/>
    </location>
</feature>
<dbReference type="Proteomes" id="UP000509510">
    <property type="component" value="Chromosome IV"/>
</dbReference>
<dbReference type="InterPro" id="IPR007219">
    <property type="entry name" value="XnlR_reg_dom"/>
</dbReference>
<feature type="region of interest" description="Disordered" evidence="7">
    <location>
        <begin position="112"/>
        <end position="144"/>
    </location>
</feature>
<evidence type="ECO:0000256" key="7">
    <source>
        <dbReference type="SAM" id="MobiDB-lite"/>
    </source>
</evidence>
<feature type="domain" description="Zn(2)-C6 fungal-type" evidence="8">
    <location>
        <begin position="33"/>
        <end position="62"/>
    </location>
</feature>
<dbReference type="Pfam" id="PF00172">
    <property type="entry name" value="Zn_clus"/>
    <property type="match status" value="1"/>
</dbReference>
<dbReference type="RefSeq" id="XP_035346534.1">
    <property type="nucleotide sequence ID" value="XM_035490641.1"/>
</dbReference>
<keyword evidence="5" id="KW-0804">Transcription</keyword>
<keyword evidence="2" id="KW-0479">Metal-binding</keyword>
<dbReference type="PANTHER" id="PTHR31001:SF50">
    <property type="entry name" value="ZN(II)2CYS6 TRANSCRIPTION FACTOR (EUROFUNG)"/>
    <property type="match status" value="1"/>
</dbReference>
<dbReference type="GO" id="GO:0000981">
    <property type="term" value="F:DNA-binding transcription factor activity, RNA polymerase II-specific"/>
    <property type="evidence" value="ECO:0007669"/>
    <property type="project" value="InterPro"/>
</dbReference>
<dbReference type="SMART" id="SM00066">
    <property type="entry name" value="GAL4"/>
    <property type="match status" value="1"/>
</dbReference>
<evidence type="ECO:0000256" key="1">
    <source>
        <dbReference type="ARBA" id="ARBA00004123"/>
    </source>
</evidence>
<dbReference type="InterPro" id="IPR036864">
    <property type="entry name" value="Zn2-C6_fun-type_DNA-bd_sf"/>
</dbReference>
<evidence type="ECO:0000256" key="3">
    <source>
        <dbReference type="ARBA" id="ARBA00023015"/>
    </source>
</evidence>
<dbReference type="KEGG" id="trg:TRUGW13939_07502"/>
<reference evidence="10" key="1">
    <citation type="submission" date="2020-06" db="EMBL/GenBank/DDBJ databases">
        <title>A chromosome-scale genome assembly of Talaromyces rugulosus W13939.</title>
        <authorList>
            <person name="Wang B."/>
            <person name="Guo L."/>
            <person name="Ye K."/>
            <person name="Wang L."/>
        </authorList>
    </citation>
    <scope>NUCLEOTIDE SEQUENCE [LARGE SCALE GENOMIC DNA]</scope>
    <source>
        <strain evidence="10">W13939</strain>
    </source>
</reference>
<dbReference type="Gene3D" id="4.10.240.10">
    <property type="entry name" value="Zn(2)-C6 fungal-type DNA-binding domain"/>
    <property type="match status" value="1"/>
</dbReference>
<dbReference type="PROSITE" id="PS00463">
    <property type="entry name" value="ZN2_CY6_FUNGAL_1"/>
    <property type="match status" value="1"/>
</dbReference>
<proteinExistence type="predicted"/>
<evidence type="ECO:0000256" key="4">
    <source>
        <dbReference type="ARBA" id="ARBA00023125"/>
    </source>
</evidence>
<organism evidence="9 10">
    <name type="scientific">Talaromyces rugulosus</name>
    <name type="common">Penicillium rugulosum</name>
    <dbReference type="NCBI Taxonomy" id="121627"/>
    <lineage>
        <taxon>Eukaryota</taxon>
        <taxon>Fungi</taxon>
        <taxon>Dikarya</taxon>
        <taxon>Ascomycota</taxon>
        <taxon>Pezizomycotina</taxon>
        <taxon>Eurotiomycetes</taxon>
        <taxon>Eurotiomycetidae</taxon>
        <taxon>Eurotiales</taxon>
        <taxon>Trichocomaceae</taxon>
        <taxon>Talaromyces</taxon>
        <taxon>Talaromyces sect. Islandici</taxon>
    </lineage>
</organism>
<feature type="region of interest" description="Disordered" evidence="7">
    <location>
        <begin position="179"/>
        <end position="206"/>
    </location>
</feature>
<gene>
    <name evidence="9" type="ORF">TRUGW13939_07502</name>
</gene>
<dbReference type="GO" id="GO:0005634">
    <property type="term" value="C:nucleus"/>
    <property type="evidence" value="ECO:0007669"/>
    <property type="project" value="UniProtKB-SubCell"/>
</dbReference>
<evidence type="ECO:0000259" key="8">
    <source>
        <dbReference type="PROSITE" id="PS50048"/>
    </source>
</evidence>
<dbReference type="InterPro" id="IPR001138">
    <property type="entry name" value="Zn2Cys6_DnaBD"/>
</dbReference>
<evidence type="ECO:0000256" key="2">
    <source>
        <dbReference type="ARBA" id="ARBA00022723"/>
    </source>
</evidence>
<evidence type="ECO:0000256" key="5">
    <source>
        <dbReference type="ARBA" id="ARBA00023163"/>
    </source>
</evidence>
<dbReference type="EMBL" id="CP055901">
    <property type="protein sequence ID" value="QKX60357.1"/>
    <property type="molecule type" value="Genomic_DNA"/>
</dbReference>
<accession>A0A7H8R295</accession>
<dbReference type="GO" id="GO:0006351">
    <property type="term" value="P:DNA-templated transcription"/>
    <property type="evidence" value="ECO:0007669"/>
    <property type="project" value="InterPro"/>
</dbReference>
<protein>
    <recommendedName>
        <fullName evidence="8">Zn(2)-C6 fungal-type domain-containing protein</fullName>
    </recommendedName>
</protein>
<dbReference type="PANTHER" id="PTHR31001">
    <property type="entry name" value="UNCHARACTERIZED TRANSCRIPTIONAL REGULATORY PROTEIN"/>
    <property type="match status" value="1"/>
</dbReference>
<feature type="region of interest" description="Disordered" evidence="7">
    <location>
        <begin position="646"/>
        <end position="667"/>
    </location>
</feature>
<evidence type="ECO:0000313" key="10">
    <source>
        <dbReference type="Proteomes" id="UP000509510"/>
    </source>
</evidence>
<dbReference type="Pfam" id="PF04082">
    <property type="entry name" value="Fungal_trans"/>
    <property type="match status" value="1"/>
</dbReference>
<dbReference type="PROSITE" id="PS50048">
    <property type="entry name" value="ZN2_CY6_FUNGAL_2"/>
    <property type="match status" value="1"/>
</dbReference>
<dbReference type="GO" id="GO:0008270">
    <property type="term" value="F:zinc ion binding"/>
    <property type="evidence" value="ECO:0007669"/>
    <property type="project" value="InterPro"/>
</dbReference>
<evidence type="ECO:0000256" key="6">
    <source>
        <dbReference type="ARBA" id="ARBA00023242"/>
    </source>
</evidence>
<evidence type="ECO:0000313" key="9">
    <source>
        <dbReference type="EMBL" id="QKX60357.1"/>
    </source>
</evidence>
<name>A0A7H8R295_TALRU</name>
<feature type="compositionally biased region" description="Polar residues" evidence="7">
    <location>
        <begin position="133"/>
        <end position="143"/>
    </location>
</feature>